<organism evidence="1 2">
    <name type="scientific">Cellulomonas marina</name>
    <dbReference type="NCBI Taxonomy" id="988821"/>
    <lineage>
        <taxon>Bacteria</taxon>
        <taxon>Bacillati</taxon>
        <taxon>Actinomycetota</taxon>
        <taxon>Actinomycetes</taxon>
        <taxon>Micrococcales</taxon>
        <taxon>Cellulomonadaceae</taxon>
        <taxon>Cellulomonas</taxon>
    </lineage>
</organism>
<reference evidence="1 2" key="1">
    <citation type="submission" date="2016-10" db="EMBL/GenBank/DDBJ databases">
        <authorList>
            <person name="de Groot N.N."/>
        </authorList>
    </citation>
    <scope>NUCLEOTIDE SEQUENCE [LARGE SCALE GENOMIC DNA]</scope>
    <source>
        <strain evidence="1 2">CGMCC 4.6945</strain>
    </source>
</reference>
<evidence type="ECO:0008006" key="3">
    <source>
        <dbReference type="Google" id="ProtNLM"/>
    </source>
</evidence>
<evidence type="ECO:0000313" key="1">
    <source>
        <dbReference type="EMBL" id="SFB35599.1"/>
    </source>
</evidence>
<protein>
    <recommendedName>
        <fullName evidence="3">AAA domain-containing protein</fullName>
    </recommendedName>
</protein>
<dbReference type="EMBL" id="FOKA01000017">
    <property type="protein sequence ID" value="SFB35599.1"/>
    <property type="molecule type" value="Genomic_DNA"/>
</dbReference>
<dbReference type="SUPFAM" id="SSF52540">
    <property type="entry name" value="P-loop containing nucleoside triphosphate hydrolases"/>
    <property type="match status" value="1"/>
</dbReference>
<dbReference type="RefSeq" id="WP_239078913.1">
    <property type="nucleotide sequence ID" value="NZ_BONM01000020.1"/>
</dbReference>
<dbReference type="InterPro" id="IPR027417">
    <property type="entry name" value="P-loop_NTPase"/>
</dbReference>
<evidence type="ECO:0000313" key="2">
    <source>
        <dbReference type="Proteomes" id="UP000199012"/>
    </source>
</evidence>
<sequence>MEVLPTSPLPPPGTPLPSTAARVVLMCGPSGAGKTTVARGLEARGFVRLSVDDETWRRGHRAHPVTVEVAEEVDAVLRGRLLEVLAAGGRVVLDFSFATRASRDDYRALVHGVGVEAETWYVDTPRAEALRRVAARRGRAPDDVVLAPEVAAAHVDGFEVPTPEEGPLRVLRDGREVRP</sequence>
<accession>A0A1I1AC89</accession>
<dbReference type="Proteomes" id="UP000199012">
    <property type="component" value="Unassembled WGS sequence"/>
</dbReference>
<dbReference type="Gene3D" id="3.40.50.300">
    <property type="entry name" value="P-loop containing nucleotide triphosphate hydrolases"/>
    <property type="match status" value="1"/>
</dbReference>
<dbReference type="Pfam" id="PF13671">
    <property type="entry name" value="AAA_33"/>
    <property type="match status" value="1"/>
</dbReference>
<name>A0A1I1AC89_9CELL</name>
<dbReference type="AlphaFoldDB" id="A0A1I1AC89"/>
<keyword evidence="2" id="KW-1185">Reference proteome</keyword>
<gene>
    <name evidence="1" type="ORF">SAMN05421867_1176</name>
</gene>
<dbReference type="STRING" id="988821.SAMN05421867_1176"/>
<proteinExistence type="predicted"/>